<gene>
    <name evidence="7" type="ORF">DMN91_001802</name>
</gene>
<dbReference type="InterPro" id="IPR036218">
    <property type="entry name" value="HIVI-bd_sf"/>
</dbReference>
<comment type="caution">
    <text evidence="7">The sequence shown here is derived from an EMBL/GenBank/DDBJ whole genome shotgun (WGS) entry which is preliminary data.</text>
</comment>
<dbReference type="Gene3D" id="2.30.30.140">
    <property type="match status" value="1"/>
</dbReference>
<name>A0A3L8DZT9_OOCBI</name>
<evidence type="ECO:0000256" key="3">
    <source>
        <dbReference type="ARBA" id="ARBA00023054"/>
    </source>
</evidence>
<evidence type="ECO:0000259" key="6">
    <source>
        <dbReference type="PROSITE" id="PS50812"/>
    </source>
</evidence>
<feature type="compositionally biased region" description="Basic and acidic residues" evidence="5">
    <location>
        <begin position="576"/>
        <end position="600"/>
    </location>
</feature>
<feature type="compositionally biased region" description="Basic and acidic residues" evidence="5">
    <location>
        <begin position="222"/>
        <end position="239"/>
    </location>
</feature>
<feature type="non-terminal residue" evidence="7">
    <location>
        <position position="635"/>
    </location>
</feature>
<feature type="compositionally biased region" description="Acidic residues" evidence="5">
    <location>
        <begin position="558"/>
        <end position="575"/>
    </location>
</feature>
<dbReference type="SUPFAM" id="SSF63748">
    <property type="entry name" value="Tudor/PWWP/MBT"/>
    <property type="match status" value="1"/>
</dbReference>
<feature type="region of interest" description="Disordered" evidence="5">
    <location>
        <begin position="515"/>
        <end position="635"/>
    </location>
</feature>
<feature type="region of interest" description="Disordered" evidence="5">
    <location>
        <begin position="132"/>
        <end position="256"/>
    </location>
</feature>
<dbReference type="SUPFAM" id="SSF140576">
    <property type="entry name" value="HIV integrase-binding domain"/>
    <property type="match status" value="1"/>
</dbReference>
<dbReference type="InterPro" id="IPR000313">
    <property type="entry name" value="PWWP_dom"/>
</dbReference>
<dbReference type="InterPro" id="IPR035441">
    <property type="entry name" value="TFIIS/LEDGF_dom_sf"/>
</dbReference>
<protein>
    <recommendedName>
        <fullName evidence="6">PWWP domain-containing protein</fullName>
    </recommendedName>
</protein>
<dbReference type="PROSITE" id="PS50812">
    <property type="entry name" value="PWWP"/>
    <property type="match status" value="1"/>
</dbReference>
<organism evidence="7 8">
    <name type="scientific">Ooceraea biroi</name>
    <name type="common">Clonal raider ant</name>
    <name type="synonym">Cerapachys biroi</name>
    <dbReference type="NCBI Taxonomy" id="2015173"/>
    <lineage>
        <taxon>Eukaryota</taxon>
        <taxon>Metazoa</taxon>
        <taxon>Ecdysozoa</taxon>
        <taxon>Arthropoda</taxon>
        <taxon>Hexapoda</taxon>
        <taxon>Insecta</taxon>
        <taxon>Pterygota</taxon>
        <taxon>Neoptera</taxon>
        <taxon>Endopterygota</taxon>
        <taxon>Hymenoptera</taxon>
        <taxon>Apocrita</taxon>
        <taxon>Aculeata</taxon>
        <taxon>Formicoidea</taxon>
        <taxon>Formicidae</taxon>
        <taxon>Dorylinae</taxon>
        <taxon>Ooceraea</taxon>
    </lineage>
</organism>
<accession>A0A3L8DZT9</accession>
<evidence type="ECO:0000256" key="4">
    <source>
        <dbReference type="ARBA" id="ARBA00023242"/>
    </source>
</evidence>
<proteinExistence type="inferred from homology"/>
<evidence type="ECO:0000256" key="5">
    <source>
        <dbReference type="SAM" id="MobiDB-lite"/>
    </source>
</evidence>
<dbReference type="AlphaFoldDB" id="A0A3L8DZT9"/>
<dbReference type="Gene3D" id="1.20.930.10">
    <property type="entry name" value="Conserved domain common to transcription factors TFIIS, elongin A, CRSP70"/>
    <property type="match status" value="1"/>
</dbReference>
<feature type="compositionally biased region" description="Low complexity" evidence="5">
    <location>
        <begin position="611"/>
        <end position="622"/>
    </location>
</feature>
<keyword evidence="3" id="KW-0175">Coiled coil</keyword>
<comment type="similarity">
    <text evidence="2">Belongs to the HDGF family.</text>
</comment>
<dbReference type="Proteomes" id="UP000279307">
    <property type="component" value="Chromosome 2"/>
</dbReference>
<evidence type="ECO:0000313" key="8">
    <source>
        <dbReference type="Proteomes" id="UP000279307"/>
    </source>
</evidence>
<dbReference type="SMART" id="SM00293">
    <property type="entry name" value="PWWP"/>
    <property type="match status" value="1"/>
</dbReference>
<dbReference type="OrthoDB" id="62853at2759"/>
<dbReference type="PANTHER" id="PTHR12550:SF70">
    <property type="entry name" value="JIL-1 ANCHORING AND STABILIZING PROTEIN, ISOFORM A"/>
    <property type="match status" value="1"/>
</dbReference>
<dbReference type="EMBL" id="QOIP01000002">
    <property type="protein sequence ID" value="RLU25645.1"/>
    <property type="molecule type" value="Genomic_DNA"/>
</dbReference>
<dbReference type="CDD" id="cd05834">
    <property type="entry name" value="PWWP_HRP"/>
    <property type="match status" value="1"/>
</dbReference>
<reference evidence="7 8" key="1">
    <citation type="journal article" date="2018" name="Genome Res.">
        <title>The genomic architecture and molecular evolution of ant odorant receptors.</title>
        <authorList>
            <person name="McKenzie S.K."/>
            <person name="Kronauer D.J.C."/>
        </authorList>
    </citation>
    <scope>NUCLEOTIDE SEQUENCE [LARGE SCALE GENOMIC DNA]</scope>
    <source>
        <strain evidence="7">Clonal line C1</strain>
    </source>
</reference>
<keyword evidence="4" id="KW-0539">Nucleus</keyword>
<dbReference type="Pfam" id="PF11467">
    <property type="entry name" value="LEDGF"/>
    <property type="match status" value="1"/>
</dbReference>
<dbReference type="GO" id="GO:0005634">
    <property type="term" value="C:nucleus"/>
    <property type="evidence" value="ECO:0007669"/>
    <property type="project" value="UniProtKB-SubCell"/>
</dbReference>
<comment type="subcellular location">
    <subcellularLocation>
        <location evidence="1">Nucleus</location>
    </subcellularLocation>
</comment>
<sequence length="635" mass="70349">MVKLTKKFVTGDKVFAKVRGYPPWPARVEKISDPNSKNARYNVYFYGTGETAVCKVEELYSYAENKAKFCKPSRRKFFHEGIQQLEQELKNDRSKPLADIAAIKVKSAVTEDALSKGNDATVLPTVSAADSDMESGSLVIDEGEKKKPLKRKAFSSTSNTPDTPEVKKKRGRGKTSNDTSKQEAALDSQGEESPKEVVSRSGRKIKPKRFADFSSSEETEINTEKNEHSGRGRKPKSEDSNQVSSNVIHKKRAALEKRNSVGEGSILDGTVISSAASSDAPSRVLLARTFAGEHVGIRLDMDRPKTFESERARTQWDWSTARNAMKLKAQLESGEILPEQVKDSLDFNVPVSEDEKRVSAKDGVHRKTYKLRWLRTEAQLLQLDAQIKSNLGLDRANTDKCLQAMDDILALSIDPLMLKKHPHIVETVKRLRRYIGNLGEWKLNEEEGTVFKQKAEQIRQKAEHIYNKYKAMFTIPEGQSFWQSFSNQVVHFKELTKNMSEEKVFSLMSDPACQPDVDAGRSVDSPANDSGNQLEADAAAADETEPAAEPEAQAGAEPEPEAEAELELEPAAEPEAEAKTNVESESKSEPKAGAEAKTVERAQTATETKSESVVEAEVAAEVPTRSGSPKEKEEV</sequence>
<feature type="domain" description="PWWP" evidence="6">
    <location>
        <begin position="10"/>
        <end position="65"/>
    </location>
</feature>
<dbReference type="Pfam" id="PF00855">
    <property type="entry name" value="PWWP"/>
    <property type="match status" value="1"/>
</dbReference>
<evidence type="ECO:0000256" key="1">
    <source>
        <dbReference type="ARBA" id="ARBA00004123"/>
    </source>
</evidence>
<dbReference type="InterPro" id="IPR021567">
    <property type="entry name" value="LEDGF_IBD"/>
</dbReference>
<evidence type="ECO:0000313" key="7">
    <source>
        <dbReference type="EMBL" id="RLU25645.1"/>
    </source>
</evidence>
<dbReference type="PANTHER" id="PTHR12550">
    <property type="entry name" value="HEPATOMA-DERIVED GROWTH FACTOR-RELATED"/>
    <property type="match status" value="1"/>
</dbReference>
<evidence type="ECO:0000256" key="2">
    <source>
        <dbReference type="ARBA" id="ARBA00005309"/>
    </source>
</evidence>